<name>A0ABR2IQM2_9EUKA</name>
<evidence type="ECO:0000313" key="1">
    <source>
        <dbReference type="EMBL" id="KAK8867239.1"/>
    </source>
</evidence>
<protein>
    <submittedName>
        <fullName evidence="1">Uncharacterized protein</fullName>
    </submittedName>
</protein>
<proteinExistence type="predicted"/>
<reference evidence="1 2" key="1">
    <citation type="submission" date="2024-04" db="EMBL/GenBank/DDBJ databases">
        <title>Tritrichomonas musculus Genome.</title>
        <authorList>
            <person name="Alves-Ferreira E."/>
            <person name="Grigg M."/>
            <person name="Lorenzi H."/>
            <person name="Galac M."/>
        </authorList>
    </citation>
    <scope>NUCLEOTIDE SEQUENCE [LARGE SCALE GENOMIC DNA]</scope>
    <source>
        <strain evidence="1 2">EAF2021</strain>
    </source>
</reference>
<gene>
    <name evidence="1" type="ORF">M9Y10_010216</name>
</gene>
<dbReference type="EMBL" id="JAPFFF010000015">
    <property type="protein sequence ID" value="KAK8867239.1"/>
    <property type="molecule type" value="Genomic_DNA"/>
</dbReference>
<sequence length="170" mass="19390">MIKKRTNATGVNTNIALEPTAASSSTSNINNNIIINKREGGDSDNKRCEYRTRRNNQRNSHKNVILETYAQILLNQDKALLSNLIFKHTIIVSKECLEEIIKAILKVTEVEVYLDEDINCCAGKANPIRKIEAIKIIKENGEIVTDFKQVYNKEFNELVNNYLKCIKFCV</sequence>
<evidence type="ECO:0000313" key="2">
    <source>
        <dbReference type="Proteomes" id="UP001470230"/>
    </source>
</evidence>
<dbReference type="Proteomes" id="UP001470230">
    <property type="component" value="Unassembled WGS sequence"/>
</dbReference>
<comment type="caution">
    <text evidence="1">The sequence shown here is derived from an EMBL/GenBank/DDBJ whole genome shotgun (WGS) entry which is preliminary data.</text>
</comment>
<organism evidence="1 2">
    <name type="scientific">Tritrichomonas musculus</name>
    <dbReference type="NCBI Taxonomy" id="1915356"/>
    <lineage>
        <taxon>Eukaryota</taxon>
        <taxon>Metamonada</taxon>
        <taxon>Parabasalia</taxon>
        <taxon>Tritrichomonadida</taxon>
        <taxon>Tritrichomonadidae</taxon>
        <taxon>Tritrichomonas</taxon>
    </lineage>
</organism>
<keyword evidence="2" id="KW-1185">Reference proteome</keyword>
<accession>A0ABR2IQM2</accession>